<dbReference type="InterPro" id="IPR013185">
    <property type="entry name" value="Transl_elong_KOW-like"/>
</dbReference>
<name>A0AAD5XH60_9FUNG</name>
<dbReference type="InterPro" id="IPR020599">
    <property type="entry name" value="Transl_elong_fac_P/YeiP"/>
</dbReference>
<reference evidence="2" key="1">
    <citation type="submission" date="2020-05" db="EMBL/GenBank/DDBJ databases">
        <title>Phylogenomic resolution of chytrid fungi.</title>
        <authorList>
            <person name="Stajich J.E."/>
            <person name="Amses K."/>
            <person name="Simmons R."/>
            <person name="Seto K."/>
            <person name="Myers J."/>
            <person name="Bonds A."/>
            <person name="Quandt C.A."/>
            <person name="Barry K."/>
            <person name="Liu P."/>
            <person name="Grigoriev I."/>
            <person name="Longcore J.E."/>
            <person name="James T.Y."/>
        </authorList>
    </citation>
    <scope>NUCLEOTIDE SEQUENCE</scope>
    <source>
        <strain evidence="2">JEL0513</strain>
    </source>
</reference>
<gene>
    <name evidence="2" type="ORF">HK100_000145</name>
</gene>
<feature type="domain" description="Translation elongation factor KOW-like" evidence="1">
    <location>
        <begin position="9"/>
        <end position="46"/>
    </location>
</feature>
<evidence type="ECO:0000313" key="2">
    <source>
        <dbReference type="EMBL" id="KAJ3119823.1"/>
    </source>
</evidence>
<dbReference type="Proteomes" id="UP001211907">
    <property type="component" value="Unassembled WGS sequence"/>
</dbReference>
<dbReference type="Gene3D" id="2.40.50.140">
    <property type="entry name" value="Nucleic acid-binding proteins"/>
    <property type="match status" value="1"/>
</dbReference>
<evidence type="ECO:0000313" key="3">
    <source>
        <dbReference type="Proteomes" id="UP001211907"/>
    </source>
</evidence>
<dbReference type="InterPro" id="IPR014722">
    <property type="entry name" value="Rib_uL2_dom2"/>
</dbReference>
<dbReference type="PANTHER" id="PTHR30053">
    <property type="entry name" value="ELONGATION FACTOR P"/>
    <property type="match status" value="1"/>
</dbReference>
<dbReference type="AlphaFoldDB" id="A0AAD5XH60"/>
<comment type="caution">
    <text evidence="2">The sequence shown here is derived from an EMBL/GenBank/DDBJ whole genome shotgun (WGS) entry which is preliminary data.</text>
</comment>
<dbReference type="SUPFAM" id="SSF50249">
    <property type="entry name" value="Nucleic acid-binding proteins"/>
    <property type="match status" value="1"/>
</dbReference>
<keyword evidence="3" id="KW-1185">Reference proteome</keyword>
<protein>
    <recommendedName>
        <fullName evidence="1">Translation elongation factor KOW-like domain-containing protein</fullName>
    </recommendedName>
</protein>
<dbReference type="SUPFAM" id="SSF50104">
    <property type="entry name" value="Translation proteins SH3-like domain"/>
    <property type="match status" value="1"/>
</dbReference>
<dbReference type="GO" id="GO:0003746">
    <property type="term" value="F:translation elongation factor activity"/>
    <property type="evidence" value="ECO:0007669"/>
    <property type="project" value="TreeGrafter"/>
</dbReference>
<dbReference type="GO" id="GO:0005737">
    <property type="term" value="C:cytoplasm"/>
    <property type="evidence" value="ECO:0007669"/>
    <property type="project" value="TreeGrafter"/>
</dbReference>
<dbReference type="EMBL" id="JADGJH010001021">
    <property type="protein sequence ID" value="KAJ3119823.1"/>
    <property type="molecule type" value="Genomic_DNA"/>
</dbReference>
<evidence type="ECO:0000259" key="1">
    <source>
        <dbReference type="Pfam" id="PF08207"/>
    </source>
</evidence>
<organism evidence="2 3">
    <name type="scientific">Physocladia obscura</name>
    <dbReference type="NCBI Taxonomy" id="109957"/>
    <lineage>
        <taxon>Eukaryota</taxon>
        <taxon>Fungi</taxon>
        <taxon>Fungi incertae sedis</taxon>
        <taxon>Chytridiomycota</taxon>
        <taxon>Chytridiomycota incertae sedis</taxon>
        <taxon>Chytridiomycetes</taxon>
        <taxon>Chytridiales</taxon>
        <taxon>Chytriomycetaceae</taxon>
        <taxon>Physocladia</taxon>
    </lineage>
</organism>
<dbReference type="InterPro" id="IPR008991">
    <property type="entry name" value="Translation_prot_SH3-like_sf"/>
</dbReference>
<sequence>MQLRGYRLSATEIKKGLVVSSKNKLWLISDFAQHTQGRYGSHYKIDLIPFGASASGGKVTERYSPDDFLEGLFALNRLKTDSKLKPNSGVDLKARTCRLLYQSEGIIHFLDRDTMEEVECNVNVIEGKKLMINDDMDVVVQCLDNEEDNGEVVSIRLPSSGIYKIAHAEPTPSIVSNEGKEYYAWADPTANAFSNVTTFDKYMASWIDTGSDFASEIANAFGCSNWTGSGFQVGVLFWDLELAICQC</sequence>
<dbReference type="Gene3D" id="2.30.30.30">
    <property type="match status" value="1"/>
</dbReference>
<proteinExistence type="predicted"/>
<dbReference type="PANTHER" id="PTHR30053:SF14">
    <property type="entry name" value="TRANSLATION ELONGATION FACTOR KOW-LIKE DOMAIN-CONTAINING PROTEIN"/>
    <property type="match status" value="1"/>
</dbReference>
<accession>A0AAD5XH60</accession>
<dbReference type="InterPro" id="IPR012340">
    <property type="entry name" value="NA-bd_OB-fold"/>
</dbReference>
<dbReference type="Pfam" id="PF08207">
    <property type="entry name" value="EFP_N"/>
    <property type="match status" value="1"/>
</dbReference>